<dbReference type="HOGENOM" id="CLU_009665_20_0_1"/>
<gene>
    <name evidence="6" type="ORF">SCLCIDRAFT_29139</name>
</gene>
<dbReference type="Pfam" id="PF01494">
    <property type="entry name" value="FAD_binding_3"/>
    <property type="match status" value="2"/>
</dbReference>
<sequence length="427" mass="45861">MSLPSSTCMLIVGAGPTGLAVALSLLHHGFRDFVIVDAVTNGENSSRALLVHAATIEALDTIGCGDELFPFERLTPYTRHPYGLIVPQTYTEHILGQKLAGFGVTIHRPYRVVGMKPNSMDAKLADVTFEDGQVITAKYVVAADGARSTIRTIAGINFMDPQSGNHTTTLAQVAQADVTFDDENLDGFVTRGIMSPENFFICAVLPSTFNEYLSTATGHTVKGRIFRIGAGAPGDIPRSPSKEYMQNLVDNYGPIEFSSDPSVNPSGKSVHTKDVIWCSRFRTHSTIADTFFTRLPASSDLTDIQGAVILLVGDAAHIHSPFGGQGMNLGLRDAVFLGEALTKHIKAAETESFSNADTILTSFAAERRSRALEVIAFTKRILSIAGVEEENVARWLPIKAGGVGPKWLGPEIDLSTVHFSVGALISV</sequence>
<name>A0A0C2Z589_9AGAM</name>
<dbReference type="SUPFAM" id="SSF51905">
    <property type="entry name" value="FAD/NAD(P)-binding domain"/>
    <property type="match status" value="1"/>
</dbReference>
<dbReference type="AlphaFoldDB" id="A0A0C2Z589"/>
<evidence type="ECO:0000256" key="4">
    <source>
        <dbReference type="ARBA" id="ARBA00023002"/>
    </source>
</evidence>
<reference evidence="6 7" key="1">
    <citation type="submission" date="2014-04" db="EMBL/GenBank/DDBJ databases">
        <authorList>
            <consortium name="DOE Joint Genome Institute"/>
            <person name="Kuo A."/>
            <person name="Kohler A."/>
            <person name="Nagy L.G."/>
            <person name="Floudas D."/>
            <person name="Copeland A."/>
            <person name="Barry K.W."/>
            <person name="Cichocki N."/>
            <person name="Veneault-Fourrey C."/>
            <person name="LaButti K."/>
            <person name="Lindquist E.A."/>
            <person name="Lipzen A."/>
            <person name="Lundell T."/>
            <person name="Morin E."/>
            <person name="Murat C."/>
            <person name="Sun H."/>
            <person name="Tunlid A."/>
            <person name="Henrissat B."/>
            <person name="Grigoriev I.V."/>
            <person name="Hibbett D.S."/>
            <person name="Martin F."/>
            <person name="Nordberg H.P."/>
            <person name="Cantor M.N."/>
            <person name="Hua S.X."/>
        </authorList>
    </citation>
    <scope>NUCLEOTIDE SEQUENCE [LARGE SCALE GENOMIC DNA]</scope>
    <source>
        <strain evidence="6 7">Foug A</strain>
    </source>
</reference>
<comment type="cofactor">
    <cofactor evidence="1">
        <name>FAD</name>
        <dbReference type="ChEBI" id="CHEBI:57692"/>
    </cofactor>
</comment>
<feature type="domain" description="FAD-binding" evidence="5">
    <location>
        <begin position="9"/>
        <end position="179"/>
    </location>
</feature>
<evidence type="ECO:0000259" key="5">
    <source>
        <dbReference type="Pfam" id="PF01494"/>
    </source>
</evidence>
<dbReference type="EMBL" id="KN822106">
    <property type="protein sequence ID" value="KIM57093.1"/>
    <property type="molecule type" value="Genomic_DNA"/>
</dbReference>
<keyword evidence="7" id="KW-1185">Reference proteome</keyword>
<dbReference type="GO" id="GO:0016709">
    <property type="term" value="F:oxidoreductase activity, acting on paired donors, with incorporation or reduction of molecular oxygen, NAD(P)H as one donor, and incorporation of one atom of oxygen"/>
    <property type="evidence" value="ECO:0007669"/>
    <property type="project" value="UniProtKB-ARBA"/>
</dbReference>
<organism evidence="6 7">
    <name type="scientific">Scleroderma citrinum Foug A</name>
    <dbReference type="NCBI Taxonomy" id="1036808"/>
    <lineage>
        <taxon>Eukaryota</taxon>
        <taxon>Fungi</taxon>
        <taxon>Dikarya</taxon>
        <taxon>Basidiomycota</taxon>
        <taxon>Agaricomycotina</taxon>
        <taxon>Agaricomycetes</taxon>
        <taxon>Agaricomycetidae</taxon>
        <taxon>Boletales</taxon>
        <taxon>Sclerodermatineae</taxon>
        <taxon>Sclerodermataceae</taxon>
        <taxon>Scleroderma</taxon>
    </lineage>
</organism>
<dbReference type="PANTHER" id="PTHR43004">
    <property type="entry name" value="TRK SYSTEM POTASSIUM UPTAKE PROTEIN"/>
    <property type="match status" value="1"/>
</dbReference>
<feature type="domain" description="FAD-binding" evidence="5">
    <location>
        <begin position="308"/>
        <end position="376"/>
    </location>
</feature>
<proteinExistence type="predicted"/>
<dbReference type="InterPro" id="IPR002938">
    <property type="entry name" value="FAD-bd"/>
</dbReference>
<reference evidence="7" key="2">
    <citation type="submission" date="2015-01" db="EMBL/GenBank/DDBJ databases">
        <title>Evolutionary Origins and Diversification of the Mycorrhizal Mutualists.</title>
        <authorList>
            <consortium name="DOE Joint Genome Institute"/>
            <consortium name="Mycorrhizal Genomics Consortium"/>
            <person name="Kohler A."/>
            <person name="Kuo A."/>
            <person name="Nagy L.G."/>
            <person name="Floudas D."/>
            <person name="Copeland A."/>
            <person name="Barry K.W."/>
            <person name="Cichocki N."/>
            <person name="Veneault-Fourrey C."/>
            <person name="LaButti K."/>
            <person name="Lindquist E.A."/>
            <person name="Lipzen A."/>
            <person name="Lundell T."/>
            <person name="Morin E."/>
            <person name="Murat C."/>
            <person name="Riley R."/>
            <person name="Ohm R."/>
            <person name="Sun H."/>
            <person name="Tunlid A."/>
            <person name="Henrissat B."/>
            <person name="Grigoriev I.V."/>
            <person name="Hibbett D.S."/>
            <person name="Martin F."/>
        </authorList>
    </citation>
    <scope>NUCLEOTIDE SEQUENCE [LARGE SCALE GENOMIC DNA]</scope>
    <source>
        <strain evidence="7">Foug A</strain>
    </source>
</reference>
<dbReference type="Gene3D" id="3.50.50.60">
    <property type="entry name" value="FAD/NAD(P)-binding domain"/>
    <property type="match status" value="1"/>
</dbReference>
<accession>A0A0C2Z589</accession>
<evidence type="ECO:0000313" key="6">
    <source>
        <dbReference type="EMBL" id="KIM57093.1"/>
    </source>
</evidence>
<evidence type="ECO:0000256" key="1">
    <source>
        <dbReference type="ARBA" id="ARBA00001974"/>
    </source>
</evidence>
<keyword evidence="3" id="KW-0274">FAD</keyword>
<dbReference type="InterPro" id="IPR036188">
    <property type="entry name" value="FAD/NAD-bd_sf"/>
</dbReference>
<protein>
    <recommendedName>
        <fullName evidence="5">FAD-binding domain-containing protein</fullName>
    </recommendedName>
</protein>
<dbReference type="GO" id="GO:0071949">
    <property type="term" value="F:FAD binding"/>
    <property type="evidence" value="ECO:0007669"/>
    <property type="project" value="InterPro"/>
</dbReference>
<evidence type="ECO:0000256" key="2">
    <source>
        <dbReference type="ARBA" id="ARBA00022630"/>
    </source>
</evidence>
<dbReference type="STRING" id="1036808.A0A0C2Z589"/>
<keyword evidence="4" id="KW-0560">Oxidoreductase</keyword>
<dbReference type="InParanoid" id="A0A0C2Z589"/>
<dbReference type="OrthoDB" id="10016252at2759"/>
<keyword evidence="2" id="KW-0285">Flavoprotein</keyword>
<dbReference type="PANTHER" id="PTHR43004:SF19">
    <property type="entry name" value="BINDING MONOOXYGENASE, PUTATIVE (JCVI)-RELATED"/>
    <property type="match status" value="1"/>
</dbReference>
<evidence type="ECO:0000256" key="3">
    <source>
        <dbReference type="ARBA" id="ARBA00022827"/>
    </source>
</evidence>
<evidence type="ECO:0000313" key="7">
    <source>
        <dbReference type="Proteomes" id="UP000053989"/>
    </source>
</evidence>
<dbReference type="Gene3D" id="3.30.70.2450">
    <property type="match status" value="1"/>
</dbReference>
<dbReference type="PRINTS" id="PR00420">
    <property type="entry name" value="RNGMNOXGNASE"/>
</dbReference>
<dbReference type="InterPro" id="IPR050641">
    <property type="entry name" value="RIFMO-like"/>
</dbReference>
<dbReference type="Proteomes" id="UP000053989">
    <property type="component" value="Unassembled WGS sequence"/>
</dbReference>